<organism evidence="1 2">
    <name type="scientific">Portunus trituberculatus</name>
    <name type="common">Swimming crab</name>
    <name type="synonym">Neptunus trituberculatus</name>
    <dbReference type="NCBI Taxonomy" id="210409"/>
    <lineage>
        <taxon>Eukaryota</taxon>
        <taxon>Metazoa</taxon>
        <taxon>Ecdysozoa</taxon>
        <taxon>Arthropoda</taxon>
        <taxon>Crustacea</taxon>
        <taxon>Multicrustacea</taxon>
        <taxon>Malacostraca</taxon>
        <taxon>Eumalacostraca</taxon>
        <taxon>Eucarida</taxon>
        <taxon>Decapoda</taxon>
        <taxon>Pleocyemata</taxon>
        <taxon>Brachyura</taxon>
        <taxon>Eubrachyura</taxon>
        <taxon>Portunoidea</taxon>
        <taxon>Portunidae</taxon>
        <taxon>Portuninae</taxon>
        <taxon>Portunus</taxon>
    </lineage>
</organism>
<name>A0A5B7CYT7_PORTR</name>
<dbReference type="EMBL" id="VSRR010000387">
    <property type="protein sequence ID" value="MPC14902.1"/>
    <property type="molecule type" value="Genomic_DNA"/>
</dbReference>
<accession>A0A5B7CYT7</accession>
<keyword evidence="2" id="KW-1185">Reference proteome</keyword>
<evidence type="ECO:0000313" key="2">
    <source>
        <dbReference type="Proteomes" id="UP000324222"/>
    </source>
</evidence>
<protein>
    <submittedName>
        <fullName evidence="1">Uncharacterized protein</fullName>
    </submittedName>
</protein>
<evidence type="ECO:0000313" key="1">
    <source>
        <dbReference type="EMBL" id="MPC14902.1"/>
    </source>
</evidence>
<sequence length="63" mass="7280">MKSPVVVWLVWVCSTGYETRQLSKSPNSLHRKFGFAVVTSEIGRGKRVRHMATKISKPMHFYQ</sequence>
<dbReference type="Proteomes" id="UP000324222">
    <property type="component" value="Unassembled WGS sequence"/>
</dbReference>
<dbReference type="AlphaFoldDB" id="A0A5B7CYT7"/>
<gene>
    <name evidence="1" type="ORF">E2C01_007680</name>
</gene>
<proteinExistence type="predicted"/>
<reference evidence="1 2" key="1">
    <citation type="submission" date="2019-05" db="EMBL/GenBank/DDBJ databases">
        <title>Another draft genome of Portunus trituberculatus and its Hox gene families provides insights of decapod evolution.</title>
        <authorList>
            <person name="Jeong J.-H."/>
            <person name="Song I."/>
            <person name="Kim S."/>
            <person name="Choi T."/>
            <person name="Kim D."/>
            <person name="Ryu S."/>
            <person name="Kim W."/>
        </authorList>
    </citation>
    <scope>NUCLEOTIDE SEQUENCE [LARGE SCALE GENOMIC DNA]</scope>
    <source>
        <tissue evidence="1">Muscle</tissue>
    </source>
</reference>
<comment type="caution">
    <text evidence="1">The sequence shown here is derived from an EMBL/GenBank/DDBJ whole genome shotgun (WGS) entry which is preliminary data.</text>
</comment>